<dbReference type="EMBL" id="CAMXCT030002846">
    <property type="protein sequence ID" value="CAL4788137.1"/>
    <property type="molecule type" value="Genomic_DNA"/>
</dbReference>
<comment type="caution">
    <text evidence="1">The sequence shown here is derived from an EMBL/GenBank/DDBJ whole genome shotgun (WGS) entry which is preliminary data.</text>
</comment>
<dbReference type="EMBL" id="CAMXCT010002846">
    <property type="protein sequence ID" value="CAI4000825.1"/>
    <property type="molecule type" value="Genomic_DNA"/>
</dbReference>
<accession>A0A9P1D0K8</accession>
<keyword evidence="3" id="KW-1185">Reference proteome</keyword>
<dbReference type="Proteomes" id="UP001152797">
    <property type="component" value="Unassembled WGS sequence"/>
</dbReference>
<sequence length="170" mass="18154">MGFLSYCVKMMKDAQSGICNKHGSEPAKLKPEDKAIEVKQVAAAVQPVVLAAQPVVEAAHEVKVVQEQPAMLGTEALKEARVNTKPLREVVVVHGRAVAAHDMVAKQLQEGVPPRAAEAVPQAVSVFIRNVTMSASDIEKCCNATERFLCQKTSNGTCGIPAVLQPSLED</sequence>
<evidence type="ECO:0000313" key="2">
    <source>
        <dbReference type="EMBL" id="CAL4788137.1"/>
    </source>
</evidence>
<reference evidence="2 3" key="2">
    <citation type="submission" date="2024-05" db="EMBL/GenBank/DDBJ databases">
        <authorList>
            <person name="Chen Y."/>
            <person name="Shah S."/>
            <person name="Dougan E. K."/>
            <person name="Thang M."/>
            <person name="Chan C."/>
        </authorList>
    </citation>
    <scope>NUCLEOTIDE SEQUENCE [LARGE SCALE GENOMIC DNA]</scope>
</reference>
<evidence type="ECO:0000313" key="1">
    <source>
        <dbReference type="EMBL" id="CAI4000825.1"/>
    </source>
</evidence>
<dbReference type="AlphaFoldDB" id="A0A9P1D0K8"/>
<name>A0A9P1D0K8_9DINO</name>
<proteinExistence type="predicted"/>
<protein>
    <submittedName>
        <fullName evidence="1">Uncharacterized protein</fullName>
    </submittedName>
</protein>
<reference evidence="1" key="1">
    <citation type="submission" date="2022-10" db="EMBL/GenBank/DDBJ databases">
        <authorList>
            <person name="Chen Y."/>
            <person name="Dougan E. K."/>
            <person name="Chan C."/>
            <person name="Rhodes N."/>
            <person name="Thang M."/>
        </authorList>
    </citation>
    <scope>NUCLEOTIDE SEQUENCE</scope>
</reference>
<gene>
    <name evidence="1" type="ORF">C1SCF055_LOCUS26915</name>
</gene>
<evidence type="ECO:0000313" key="3">
    <source>
        <dbReference type="Proteomes" id="UP001152797"/>
    </source>
</evidence>
<dbReference type="EMBL" id="CAMXCT020002846">
    <property type="protein sequence ID" value="CAL1154200.1"/>
    <property type="molecule type" value="Genomic_DNA"/>
</dbReference>
<organism evidence="1">
    <name type="scientific">Cladocopium goreaui</name>
    <dbReference type="NCBI Taxonomy" id="2562237"/>
    <lineage>
        <taxon>Eukaryota</taxon>
        <taxon>Sar</taxon>
        <taxon>Alveolata</taxon>
        <taxon>Dinophyceae</taxon>
        <taxon>Suessiales</taxon>
        <taxon>Symbiodiniaceae</taxon>
        <taxon>Cladocopium</taxon>
    </lineage>
</organism>